<proteinExistence type="inferred from homology"/>
<keyword evidence="2 7" id="KW-0645">Protease</keyword>
<evidence type="ECO:0000259" key="6">
    <source>
        <dbReference type="PROSITE" id="PS50106"/>
    </source>
</evidence>
<gene>
    <name evidence="7" type="ORF">CWI81_07210</name>
</gene>
<keyword evidence="4" id="KW-0720">Serine protease</keyword>
<dbReference type="Pfam" id="PF13365">
    <property type="entry name" value="Trypsin_2"/>
    <property type="match status" value="1"/>
</dbReference>
<name>A0A432ZD61_9GAMM</name>
<evidence type="ECO:0000256" key="2">
    <source>
        <dbReference type="ARBA" id="ARBA00022670"/>
    </source>
</evidence>
<dbReference type="PANTHER" id="PTHR22939:SF101">
    <property type="entry name" value="PERIPLASMIC PH-DEPENDENT SERINE ENDOPROTEASE DEGQ"/>
    <property type="match status" value="1"/>
</dbReference>
<dbReference type="GO" id="GO:0004252">
    <property type="term" value="F:serine-type endopeptidase activity"/>
    <property type="evidence" value="ECO:0007669"/>
    <property type="project" value="InterPro"/>
</dbReference>
<keyword evidence="8" id="KW-1185">Reference proteome</keyword>
<dbReference type="PANTHER" id="PTHR22939">
    <property type="entry name" value="SERINE PROTEASE FAMILY S1C HTRA-RELATED"/>
    <property type="match status" value="1"/>
</dbReference>
<dbReference type="InterPro" id="IPR001478">
    <property type="entry name" value="PDZ"/>
</dbReference>
<dbReference type="SMART" id="SM00228">
    <property type="entry name" value="PDZ"/>
    <property type="match status" value="1"/>
</dbReference>
<accession>A0A432ZD61</accession>
<comment type="caution">
    <text evidence="7">The sequence shown here is derived from an EMBL/GenBank/DDBJ whole genome shotgun (WGS) entry which is preliminary data.</text>
</comment>
<evidence type="ECO:0000256" key="1">
    <source>
        <dbReference type="ARBA" id="ARBA00010541"/>
    </source>
</evidence>
<dbReference type="SUPFAM" id="SSF50494">
    <property type="entry name" value="Trypsin-like serine proteases"/>
    <property type="match status" value="1"/>
</dbReference>
<dbReference type="PROSITE" id="PS50106">
    <property type="entry name" value="PDZ"/>
    <property type="match status" value="1"/>
</dbReference>
<dbReference type="GO" id="GO:0006515">
    <property type="term" value="P:protein quality control for misfolded or incompletely synthesized proteins"/>
    <property type="evidence" value="ECO:0007669"/>
    <property type="project" value="TreeGrafter"/>
</dbReference>
<keyword evidence="5" id="KW-0812">Transmembrane</keyword>
<dbReference type="SUPFAM" id="SSF50156">
    <property type="entry name" value="PDZ domain-like"/>
    <property type="match status" value="1"/>
</dbReference>
<feature type="domain" description="PDZ" evidence="6">
    <location>
        <begin position="253"/>
        <end position="315"/>
    </location>
</feature>
<dbReference type="Proteomes" id="UP000287908">
    <property type="component" value="Unassembled WGS sequence"/>
</dbReference>
<dbReference type="EMBL" id="PIQF01000002">
    <property type="protein sequence ID" value="RUO75907.1"/>
    <property type="molecule type" value="Genomic_DNA"/>
</dbReference>
<evidence type="ECO:0000256" key="5">
    <source>
        <dbReference type="SAM" id="Phobius"/>
    </source>
</evidence>
<evidence type="ECO:0000256" key="3">
    <source>
        <dbReference type="ARBA" id="ARBA00022801"/>
    </source>
</evidence>
<comment type="similarity">
    <text evidence="1">Belongs to the peptidase S1C family.</text>
</comment>
<keyword evidence="3" id="KW-0378">Hydrolase</keyword>
<dbReference type="OrthoDB" id="9758917at2"/>
<dbReference type="InterPro" id="IPR009003">
    <property type="entry name" value="Peptidase_S1_PA"/>
</dbReference>
<sequence length="353" mass="37310">MSSPHAILRFLIQSVGLGLVVAAIVIIVLPFIDSKPGNGLENSNSGVLSFNQAVSRAAPAVVNIYSLGEIEGSYYQPRAARVWRLGSGVIMNNRGYILTAQHVVDNVDQIEVALQDGRRYAAQLIGSDYYTDLAVLKIEADNLPVISTPSNQPVRVGDIVLAIGNPYNIGQTITQGIISATGGRVGVSRSSYSDLIQMDAVINQGASGGALVNTAGQLVGINNARFNSAFGDGAEGIYFAVPYSTASDIMETLITEGKVVRGWIGISVNSNYTEQTPQSGIQVTAVDRNSPAEQAGIKPNDIITRIGGSPVSSASEGMRQVVNSEPGSSLNVEFYRNGERMEVTIQTAEPPPV</sequence>
<organism evidence="7 8">
    <name type="scientific">Idiomarina seosinensis</name>
    <dbReference type="NCBI Taxonomy" id="281739"/>
    <lineage>
        <taxon>Bacteria</taxon>
        <taxon>Pseudomonadati</taxon>
        <taxon>Pseudomonadota</taxon>
        <taxon>Gammaproteobacteria</taxon>
        <taxon>Alteromonadales</taxon>
        <taxon>Idiomarinaceae</taxon>
        <taxon>Idiomarina</taxon>
    </lineage>
</organism>
<dbReference type="RefSeq" id="WP_126784633.1">
    <property type="nucleotide sequence ID" value="NZ_PIQF01000002.1"/>
</dbReference>
<dbReference type="InterPro" id="IPR001940">
    <property type="entry name" value="Peptidase_S1C"/>
</dbReference>
<dbReference type="InterPro" id="IPR043504">
    <property type="entry name" value="Peptidase_S1_PA_chymotrypsin"/>
</dbReference>
<dbReference type="Gene3D" id="2.40.10.10">
    <property type="entry name" value="Trypsin-like serine proteases"/>
    <property type="match status" value="2"/>
</dbReference>
<feature type="transmembrane region" description="Helical" evidence="5">
    <location>
        <begin position="7"/>
        <end position="32"/>
    </location>
</feature>
<dbReference type="InterPro" id="IPR036034">
    <property type="entry name" value="PDZ_sf"/>
</dbReference>
<protein>
    <submittedName>
        <fullName evidence="7">Serine protease</fullName>
    </submittedName>
</protein>
<dbReference type="PRINTS" id="PR00834">
    <property type="entry name" value="PROTEASES2C"/>
</dbReference>
<dbReference type="Gene3D" id="2.30.42.10">
    <property type="match status" value="1"/>
</dbReference>
<dbReference type="AlphaFoldDB" id="A0A432ZD61"/>
<keyword evidence="5" id="KW-0472">Membrane</keyword>
<evidence type="ECO:0000313" key="8">
    <source>
        <dbReference type="Proteomes" id="UP000287908"/>
    </source>
</evidence>
<dbReference type="Pfam" id="PF13180">
    <property type="entry name" value="PDZ_2"/>
    <property type="match status" value="1"/>
</dbReference>
<evidence type="ECO:0000313" key="7">
    <source>
        <dbReference type="EMBL" id="RUO75907.1"/>
    </source>
</evidence>
<dbReference type="GO" id="GO:0042597">
    <property type="term" value="C:periplasmic space"/>
    <property type="evidence" value="ECO:0007669"/>
    <property type="project" value="TreeGrafter"/>
</dbReference>
<reference evidence="7 8" key="1">
    <citation type="journal article" date="2011" name="Front. Microbiol.">
        <title>Genomic signatures of strain selection and enhancement in Bacillus atrophaeus var. globigii, a historical biowarfare simulant.</title>
        <authorList>
            <person name="Gibbons H.S."/>
            <person name="Broomall S.M."/>
            <person name="McNew L.A."/>
            <person name="Daligault H."/>
            <person name="Chapman C."/>
            <person name="Bruce D."/>
            <person name="Karavis M."/>
            <person name="Krepps M."/>
            <person name="McGregor P.A."/>
            <person name="Hong C."/>
            <person name="Park K.H."/>
            <person name="Akmal A."/>
            <person name="Feldman A."/>
            <person name="Lin J.S."/>
            <person name="Chang W.E."/>
            <person name="Higgs B.W."/>
            <person name="Demirev P."/>
            <person name="Lindquist J."/>
            <person name="Liem A."/>
            <person name="Fochler E."/>
            <person name="Read T.D."/>
            <person name="Tapia R."/>
            <person name="Johnson S."/>
            <person name="Bishop-Lilly K.A."/>
            <person name="Detter C."/>
            <person name="Han C."/>
            <person name="Sozhamannan S."/>
            <person name="Rosenzweig C.N."/>
            <person name="Skowronski E.W."/>
        </authorList>
    </citation>
    <scope>NUCLEOTIDE SEQUENCE [LARGE SCALE GENOMIC DNA]</scope>
    <source>
        <strain evidence="7 8">CL-SP19</strain>
    </source>
</reference>
<keyword evidence="5" id="KW-1133">Transmembrane helix</keyword>
<evidence type="ECO:0000256" key="4">
    <source>
        <dbReference type="ARBA" id="ARBA00022825"/>
    </source>
</evidence>